<dbReference type="KEGG" id="ttu:TERTU_3656"/>
<keyword evidence="2" id="KW-1185">Reference proteome</keyword>
<dbReference type="HOGENOM" id="CLU_1495503_0_0_6"/>
<evidence type="ECO:0000313" key="1">
    <source>
        <dbReference type="EMBL" id="ACR12536.1"/>
    </source>
</evidence>
<dbReference type="Proteomes" id="UP000009080">
    <property type="component" value="Chromosome"/>
</dbReference>
<sequence length="180" mass="20223">MPAIFIKIKRPKTQKNTSLFEELCKAVFNTLGVKTVKYLQVRNKNSGYLVNENEVELGNVGQVISPHSGGAVEYACDAFVPFILGEGKMPMRDNFMVSLRCKDSLIRQNYRGLLFDCEIEIEPWNYFLGKAFGPLRSTAEFSNSNEVLLGIINNIVKHMDPASIMLFSECEHVLGPVNTN</sequence>
<accession>C5BS44</accession>
<name>C5BS44_TERTT</name>
<dbReference type="AlphaFoldDB" id="C5BS44"/>
<reference evidence="1 2" key="1">
    <citation type="journal article" date="2009" name="PLoS ONE">
        <title>The complete genome of Teredinibacter turnerae T7901: an intracellular endosymbiont of marine wood-boring bivalves (shipworms).</title>
        <authorList>
            <person name="Yang J.C."/>
            <person name="Madupu R."/>
            <person name="Durkin A.S."/>
            <person name="Ekborg N.A."/>
            <person name="Pedamallu C.S."/>
            <person name="Hostetler J.B."/>
            <person name="Radune D."/>
            <person name="Toms B.S."/>
            <person name="Henrissat B."/>
            <person name="Coutinho P.M."/>
            <person name="Schwarz S."/>
            <person name="Field L."/>
            <person name="Trindade-Silva A.E."/>
            <person name="Soares C.A.G."/>
            <person name="Elshahawi S."/>
            <person name="Hanora A."/>
            <person name="Schmidt E.W."/>
            <person name="Haygood M.G."/>
            <person name="Posfai J."/>
            <person name="Benner J."/>
            <person name="Madinger C."/>
            <person name="Nove J."/>
            <person name="Anton B."/>
            <person name="Chaudhary K."/>
            <person name="Foster J."/>
            <person name="Holman A."/>
            <person name="Kumar S."/>
            <person name="Lessard P.A."/>
            <person name="Luyten Y.A."/>
            <person name="Slatko B."/>
            <person name="Wood N."/>
            <person name="Wu B."/>
            <person name="Teplitski M."/>
            <person name="Mougous J.D."/>
            <person name="Ward N."/>
            <person name="Eisen J.A."/>
            <person name="Badger J.H."/>
            <person name="Distel D.L."/>
        </authorList>
    </citation>
    <scope>NUCLEOTIDE SEQUENCE [LARGE SCALE GENOMIC DNA]</scope>
    <source>
        <strain evidence="2">ATCC 39867 / T7901</strain>
    </source>
</reference>
<dbReference type="EMBL" id="CP001614">
    <property type="protein sequence ID" value="ACR12536.1"/>
    <property type="molecule type" value="Genomic_DNA"/>
</dbReference>
<proteinExistence type="predicted"/>
<dbReference type="STRING" id="377629.TERTU_3656"/>
<gene>
    <name evidence="1" type="ordered locus">TERTU_3656</name>
</gene>
<protein>
    <submittedName>
        <fullName evidence="1">Uncharacterized protein</fullName>
    </submittedName>
</protein>
<dbReference type="RefSeq" id="WP_015818648.1">
    <property type="nucleotide sequence ID" value="NC_012997.1"/>
</dbReference>
<organism evidence="1 2">
    <name type="scientific">Teredinibacter turnerae (strain ATCC 39867 / T7901)</name>
    <dbReference type="NCBI Taxonomy" id="377629"/>
    <lineage>
        <taxon>Bacteria</taxon>
        <taxon>Pseudomonadati</taxon>
        <taxon>Pseudomonadota</taxon>
        <taxon>Gammaproteobacteria</taxon>
        <taxon>Cellvibrionales</taxon>
        <taxon>Cellvibrionaceae</taxon>
        <taxon>Teredinibacter</taxon>
    </lineage>
</organism>
<evidence type="ECO:0000313" key="2">
    <source>
        <dbReference type="Proteomes" id="UP000009080"/>
    </source>
</evidence>